<dbReference type="AlphaFoldDB" id="I4KER8"/>
<evidence type="ECO:0000313" key="1">
    <source>
        <dbReference type="EMBL" id="EIK63208.1"/>
    </source>
</evidence>
<sequence length="120" mass="12794">MVAVRRASSDAPVLLGSTGLLTCVQLPPLLFSSDGEVAQARNLTMVNDSTTLFTVAPNASNETLITNSYETFTNVSTLLLDLSEDLNGKHRDIALAIHQLSELGVLLTARLLDREAPCPG</sequence>
<evidence type="ECO:0008006" key="2">
    <source>
        <dbReference type="Google" id="ProtNLM"/>
    </source>
</evidence>
<comment type="caution">
    <text evidence="1">The sequence shown here is derived from an EMBL/GenBank/DDBJ whole genome shotgun (WGS) entry which is preliminary data.</text>
</comment>
<name>I4KER8_9PSED</name>
<dbReference type="Pfam" id="PF19619">
    <property type="entry name" value="DUF6124"/>
    <property type="match status" value="1"/>
</dbReference>
<proteinExistence type="predicted"/>
<dbReference type="Proteomes" id="UP000003213">
    <property type="component" value="Chromosome"/>
</dbReference>
<accession>I4KER8</accession>
<protein>
    <recommendedName>
        <fullName evidence="2">DUF3077 domain-containing protein</fullName>
    </recommendedName>
</protein>
<reference evidence="1" key="1">
    <citation type="journal article" date="2012" name="PLoS Genet.">
        <title>Comparative Genomics of Plant-Associated Pseudomonas spp.: Insights into Diversity and Inheritance of Traits Involved in Multitrophic Interactions.</title>
        <authorList>
            <person name="Loper J.E."/>
            <person name="Hassan K.A."/>
            <person name="Mavrodi D.V."/>
            <person name="Davis E.W.II."/>
            <person name="Lim C.K."/>
            <person name="Shaffer B.T."/>
            <person name="Elbourne L.D."/>
            <person name="Stockwell V.O."/>
            <person name="Hartney S.L."/>
            <person name="Breakwell K."/>
            <person name="Henkels M.D."/>
            <person name="Tetu S.G."/>
            <person name="Rangel L.I."/>
            <person name="Kidarsa T.A."/>
            <person name="Wilson N.L."/>
            <person name="van de Mortel J.E."/>
            <person name="Song C."/>
            <person name="Blumhagen R."/>
            <person name="Radune D."/>
            <person name="Hostetler J.B."/>
            <person name="Brinkac L.M."/>
            <person name="Durkin A.S."/>
            <person name="Kluepfel D.A."/>
            <person name="Wechter W.P."/>
            <person name="Anderson A.J."/>
            <person name="Kim Y.C."/>
            <person name="Pierson L.S.III."/>
            <person name="Pierson E.A."/>
            <person name="Lindow S.E."/>
            <person name="Kobayashi D.Y."/>
            <person name="Raaijmakers J.M."/>
            <person name="Weller D.M."/>
            <person name="Thomashow L.S."/>
            <person name="Allen A.E."/>
            <person name="Paulsen I.T."/>
        </authorList>
    </citation>
    <scope>NUCLEOTIDE SEQUENCE [LARGE SCALE GENOMIC DNA]</scope>
    <source>
        <strain evidence="1">SS101</strain>
    </source>
</reference>
<dbReference type="PATRIC" id="fig|1038924.3.peg.3447"/>
<gene>
    <name evidence="1" type="ORF">PflSS101_3564</name>
</gene>
<organism evidence="1">
    <name type="scientific">Pseudomonas lactis</name>
    <dbReference type="NCBI Taxonomy" id="1615674"/>
    <lineage>
        <taxon>Bacteria</taxon>
        <taxon>Pseudomonadati</taxon>
        <taxon>Pseudomonadota</taxon>
        <taxon>Gammaproteobacteria</taxon>
        <taxon>Pseudomonadales</taxon>
        <taxon>Pseudomonadaceae</taxon>
        <taxon>Pseudomonas</taxon>
    </lineage>
</organism>
<dbReference type="EMBL" id="AHPN01000001">
    <property type="protein sequence ID" value="EIK63208.1"/>
    <property type="molecule type" value="Genomic_DNA"/>
</dbReference>
<dbReference type="HOGENOM" id="CLU_2047660_0_0_6"/>